<dbReference type="EMBL" id="MH744420">
    <property type="protein sequence ID" value="AYD81666.1"/>
    <property type="molecule type" value="Genomic_DNA"/>
</dbReference>
<sequence>MTTTPAPPCAAATCTRSLRDHEQATGQQICDPCIHLIGVWLQVELPRQVIVLEASRQRETTGSSTGGRTAYRTAPLPGRDDILNLLGPAAWTDSTHDPYGQAAADQHGTVPILGVLIPWARTICDTRRLNPPALTATAIAAWLAHPHILDWAARQPWAGDMRDELHALMRTIRAVTRLRPQRRPVPQPCPRCDSLSLVATDHQLYIECSDDQCHAMYTREELALAARLDVAQHGAVCLTKNCTGQTHDIPAGRHTLRIHYCAPAVLEGAQP</sequence>
<organism evidence="1 2">
    <name type="scientific">Streptomyces phage Kromp</name>
    <dbReference type="NCBI Taxonomy" id="2315619"/>
    <lineage>
        <taxon>Viruses</taxon>
        <taxon>Duplodnaviria</taxon>
        <taxon>Heunggongvirae</taxon>
        <taxon>Uroviricota</taxon>
        <taxon>Caudoviricetes</taxon>
        <taxon>Krompvirus</taxon>
        <taxon>Krompvirus kromp</taxon>
    </lineage>
</organism>
<gene>
    <name evidence="1" type="primary">65</name>
    <name evidence="1" type="ORF">SEA_KROMP_65</name>
</gene>
<reference evidence="2" key="1">
    <citation type="submission" date="2018-08" db="EMBL/GenBank/DDBJ databases">
        <authorList>
            <person name="Mousa M."/>
            <person name="Kelsky B.L."/>
            <person name="Goh L.M."/>
            <person name="Shaffer C.D."/>
            <person name="Weston-Hafer K.A."/>
            <person name="Russell D.A."/>
            <person name="Pope W.H."/>
            <person name="Jacobs-Sera D."/>
            <person name="Hendrix R.W."/>
            <person name="Hatfull G.F."/>
        </authorList>
    </citation>
    <scope>NUCLEOTIDE SEQUENCE [LARGE SCALE GENOMIC DNA]</scope>
</reference>
<proteinExistence type="predicted"/>
<keyword evidence="2" id="KW-1185">Reference proteome</keyword>
<evidence type="ECO:0000313" key="1">
    <source>
        <dbReference type="EMBL" id="AYD81666.1"/>
    </source>
</evidence>
<name>A0A386KBN2_9CAUD</name>
<accession>A0A386KBN2</accession>
<dbReference type="Proteomes" id="UP000274637">
    <property type="component" value="Segment"/>
</dbReference>
<protein>
    <submittedName>
        <fullName evidence="1">Uncharacterized protein</fullName>
    </submittedName>
</protein>
<evidence type="ECO:0000313" key="2">
    <source>
        <dbReference type="Proteomes" id="UP000274637"/>
    </source>
</evidence>